<dbReference type="PANTHER" id="PTHR38471">
    <property type="entry name" value="FOUR HELIX BUNDLE PROTEIN"/>
    <property type="match status" value="1"/>
</dbReference>
<reference evidence="1" key="2">
    <citation type="submission" date="2021-04" db="EMBL/GenBank/DDBJ databases">
        <authorList>
            <person name="Gilroy R."/>
        </authorList>
    </citation>
    <scope>NUCLEOTIDE SEQUENCE</scope>
    <source>
        <strain evidence="1">ChiBcec18-1249</strain>
    </source>
</reference>
<evidence type="ECO:0000313" key="2">
    <source>
        <dbReference type="Proteomes" id="UP000823824"/>
    </source>
</evidence>
<protein>
    <submittedName>
        <fullName evidence="1">Four helix bundle protein</fullName>
    </submittedName>
</protein>
<dbReference type="Pfam" id="PF05635">
    <property type="entry name" value="23S_rRNA_IVP"/>
    <property type="match status" value="1"/>
</dbReference>
<evidence type="ECO:0000313" key="1">
    <source>
        <dbReference type="EMBL" id="HJB12541.1"/>
    </source>
</evidence>
<accession>A0A9D2LHT4</accession>
<dbReference type="InterPro" id="IPR036583">
    <property type="entry name" value="23S_rRNA_IVS_sf"/>
</dbReference>
<dbReference type="PANTHER" id="PTHR38471:SF2">
    <property type="entry name" value="FOUR HELIX BUNDLE PROTEIN"/>
    <property type="match status" value="1"/>
</dbReference>
<organism evidence="1 2">
    <name type="scientific">Candidatus Oscillibacter excrementigallinarum</name>
    <dbReference type="NCBI Taxonomy" id="2838716"/>
    <lineage>
        <taxon>Bacteria</taxon>
        <taxon>Bacillati</taxon>
        <taxon>Bacillota</taxon>
        <taxon>Clostridia</taxon>
        <taxon>Eubacteriales</taxon>
        <taxon>Oscillospiraceae</taxon>
        <taxon>Oscillibacter</taxon>
    </lineage>
</organism>
<reference evidence="1" key="1">
    <citation type="journal article" date="2021" name="PeerJ">
        <title>Extensive microbial diversity within the chicken gut microbiome revealed by metagenomics and culture.</title>
        <authorList>
            <person name="Gilroy R."/>
            <person name="Ravi A."/>
            <person name="Getino M."/>
            <person name="Pursley I."/>
            <person name="Horton D.L."/>
            <person name="Alikhan N.F."/>
            <person name="Baker D."/>
            <person name="Gharbi K."/>
            <person name="Hall N."/>
            <person name="Watson M."/>
            <person name="Adriaenssens E.M."/>
            <person name="Foster-Nyarko E."/>
            <person name="Jarju S."/>
            <person name="Secka A."/>
            <person name="Antonio M."/>
            <person name="Oren A."/>
            <person name="Chaudhuri R.R."/>
            <person name="La Ragione R."/>
            <person name="Hildebrand F."/>
            <person name="Pallen M.J."/>
        </authorList>
    </citation>
    <scope>NUCLEOTIDE SEQUENCE</scope>
    <source>
        <strain evidence="1">ChiBcec18-1249</strain>
    </source>
</reference>
<dbReference type="EMBL" id="DWZJ01000017">
    <property type="protein sequence ID" value="HJB12541.1"/>
    <property type="molecule type" value="Genomic_DNA"/>
</dbReference>
<dbReference type="Proteomes" id="UP000823824">
    <property type="component" value="Unassembled WGS sequence"/>
</dbReference>
<dbReference type="PIRSF" id="PIRSF035652">
    <property type="entry name" value="CHP02436"/>
    <property type="match status" value="1"/>
</dbReference>
<dbReference type="InterPro" id="IPR012657">
    <property type="entry name" value="23S_rRNA-intervening_sequence"/>
</dbReference>
<dbReference type="AlphaFoldDB" id="A0A9D2LHT4"/>
<gene>
    <name evidence="1" type="ORF">H9787_02365</name>
</gene>
<name>A0A9D2LHT4_9FIRM</name>
<proteinExistence type="predicted"/>
<dbReference type="SUPFAM" id="SSF158446">
    <property type="entry name" value="IVS-encoded protein-like"/>
    <property type="match status" value="1"/>
</dbReference>
<dbReference type="Gene3D" id="1.20.1440.60">
    <property type="entry name" value="23S rRNA-intervening sequence"/>
    <property type="match status" value="1"/>
</dbReference>
<dbReference type="NCBIfam" id="TIGR02436">
    <property type="entry name" value="four helix bundle protein"/>
    <property type="match status" value="1"/>
</dbReference>
<comment type="caution">
    <text evidence="1">The sequence shown here is derived from an EMBL/GenBank/DDBJ whole genome shotgun (WGS) entry which is preliminary data.</text>
</comment>
<sequence length="121" mass="14224">MKENEVRRKSLLFARRIVMLYQYLCEEKREYVLSKQLLRSGTSIGANISEAQYASSRKDFLNKLYIALKESAETLYWLELLYSCDYLSSPEYKSLYQDCEELRKLLSSITKSIRDGKIPNS</sequence>